<feature type="compositionally biased region" description="Acidic residues" evidence="1">
    <location>
        <begin position="21"/>
        <end position="30"/>
    </location>
</feature>
<gene>
    <name evidence="2" type="ORF">AK812_SmicGene6853</name>
</gene>
<proteinExistence type="predicted"/>
<evidence type="ECO:0000313" key="2">
    <source>
        <dbReference type="EMBL" id="OLQ09502.1"/>
    </source>
</evidence>
<name>A0A1Q9EPZ5_SYMMI</name>
<accession>A0A1Q9EPZ5</accession>
<keyword evidence="3" id="KW-1185">Reference proteome</keyword>
<organism evidence="2 3">
    <name type="scientific">Symbiodinium microadriaticum</name>
    <name type="common">Dinoflagellate</name>
    <name type="synonym">Zooxanthella microadriatica</name>
    <dbReference type="NCBI Taxonomy" id="2951"/>
    <lineage>
        <taxon>Eukaryota</taxon>
        <taxon>Sar</taxon>
        <taxon>Alveolata</taxon>
        <taxon>Dinophyceae</taxon>
        <taxon>Suessiales</taxon>
        <taxon>Symbiodiniaceae</taxon>
        <taxon>Symbiodinium</taxon>
    </lineage>
</organism>
<comment type="caution">
    <text evidence="2">The sequence shown here is derived from an EMBL/GenBank/DDBJ whole genome shotgun (WGS) entry which is preliminary data.</text>
</comment>
<sequence length="83" mass="9758">MDSYRQDFRGQWFRLSREGEGFEEESEPEADPVTNTGGGSRVPRGIEMRDDPDEQEQVFFILYIIELPLFFIEFDEEHPRGLA</sequence>
<dbReference type="AlphaFoldDB" id="A0A1Q9EPZ5"/>
<protein>
    <submittedName>
        <fullName evidence="2">Uncharacterized protein</fullName>
    </submittedName>
</protein>
<evidence type="ECO:0000256" key="1">
    <source>
        <dbReference type="SAM" id="MobiDB-lite"/>
    </source>
</evidence>
<feature type="region of interest" description="Disordered" evidence="1">
    <location>
        <begin position="16"/>
        <end position="49"/>
    </location>
</feature>
<reference evidence="2 3" key="1">
    <citation type="submission" date="2016-02" db="EMBL/GenBank/DDBJ databases">
        <title>Genome analysis of coral dinoflagellate symbionts highlights evolutionary adaptations to a symbiotic lifestyle.</title>
        <authorList>
            <person name="Aranda M."/>
            <person name="Li Y."/>
            <person name="Liew Y.J."/>
            <person name="Baumgarten S."/>
            <person name="Simakov O."/>
            <person name="Wilson M."/>
            <person name="Piel J."/>
            <person name="Ashoor H."/>
            <person name="Bougouffa S."/>
            <person name="Bajic V.B."/>
            <person name="Ryu T."/>
            <person name="Ravasi T."/>
            <person name="Bayer T."/>
            <person name="Micklem G."/>
            <person name="Kim H."/>
            <person name="Bhak J."/>
            <person name="Lajeunesse T.C."/>
            <person name="Voolstra C.R."/>
        </authorList>
    </citation>
    <scope>NUCLEOTIDE SEQUENCE [LARGE SCALE GENOMIC DNA]</scope>
    <source>
        <strain evidence="2 3">CCMP2467</strain>
    </source>
</reference>
<dbReference type="EMBL" id="LSRX01000095">
    <property type="protein sequence ID" value="OLQ09502.1"/>
    <property type="molecule type" value="Genomic_DNA"/>
</dbReference>
<evidence type="ECO:0000313" key="3">
    <source>
        <dbReference type="Proteomes" id="UP000186817"/>
    </source>
</evidence>
<dbReference type="Proteomes" id="UP000186817">
    <property type="component" value="Unassembled WGS sequence"/>
</dbReference>